<name>G0R5R7_ICHMU</name>
<dbReference type="AlphaFoldDB" id="G0R5R7"/>
<dbReference type="GO" id="GO:0005886">
    <property type="term" value="C:plasma membrane"/>
    <property type="evidence" value="ECO:0007669"/>
    <property type="project" value="TreeGrafter"/>
</dbReference>
<evidence type="ECO:0000256" key="1">
    <source>
        <dbReference type="ARBA" id="ARBA00004141"/>
    </source>
</evidence>
<organism evidence="8 9">
    <name type="scientific">Ichthyophthirius multifiliis</name>
    <name type="common">White spot disease agent</name>
    <name type="synonym">Ich</name>
    <dbReference type="NCBI Taxonomy" id="5932"/>
    <lineage>
        <taxon>Eukaryota</taxon>
        <taxon>Sar</taxon>
        <taxon>Alveolata</taxon>
        <taxon>Ciliophora</taxon>
        <taxon>Intramacronucleata</taxon>
        <taxon>Oligohymenophorea</taxon>
        <taxon>Hymenostomatida</taxon>
        <taxon>Ophryoglenina</taxon>
        <taxon>Ichthyophthirius</taxon>
    </lineage>
</organism>
<evidence type="ECO:0000256" key="4">
    <source>
        <dbReference type="ARBA" id="ARBA00022989"/>
    </source>
</evidence>
<dbReference type="PANTHER" id="PTHR10926">
    <property type="entry name" value="CELL CYCLE CONTROL PROTEIN 50"/>
    <property type="match status" value="1"/>
</dbReference>
<dbReference type="InParanoid" id="G0R5R7"/>
<evidence type="ECO:0000256" key="7">
    <source>
        <dbReference type="SAM" id="Phobius"/>
    </source>
</evidence>
<feature type="transmembrane region" description="Helical" evidence="7">
    <location>
        <begin position="34"/>
        <end position="54"/>
    </location>
</feature>
<evidence type="ECO:0000256" key="2">
    <source>
        <dbReference type="ARBA" id="ARBA00009457"/>
    </source>
</evidence>
<keyword evidence="9" id="KW-1185">Reference proteome</keyword>
<proteinExistence type="inferred from homology"/>
<evidence type="ECO:0000256" key="6">
    <source>
        <dbReference type="PIRNR" id="PIRNR015840"/>
    </source>
</evidence>
<dbReference type="PANTHER" id="PTHR10926:SF0">
    <property type="entry name" value="CDC50, ISOFORM A"/>
    <property type="match status" value="1"/>
</dbReference>
<evidence type="ECO:0000313" key="8">
    <source>
        <dbReference type="EMBL" id="EGR27197.1"/>
    </source>
</evidence>
<dbReference type="eggNOG" id="KOG2952">
    <property type="taxonomic scope" value="Eukaryota"/>
</dbReference>
<sequence>MSDINKEDKTKFSYAFKQQIMKAWQPVPTINSTIMLFAILSTIFLVFGIVLIILSNQIIEYSVRYDSECGDVKLVNQEDFKNNKLPNNSCKVNFDINENIEGPVFVYYELDNFYQNHRRYVKSKNINQLQGDNVSSSDLSDCEPVLYYKDLRKFKIIDDNLKDNMIANPCGLIAASYFNGYLIYFLLFLFFLIFIDTYVLENKLNNQPVHISNKDIAWPSDKENKFKRNKDYQNIQWLDVEDERFMVWMRTAALPNFRKLWGIIEKGLEKGFYTLNIENNYPVQRFNGKKLFVISTANAFGGKNKFLAISYLVMGFICLLILIVFIVKKISNNKQKAQKSQ</sequence>
<keyword evidence="4 7" id="KW-1133">Transmembrane helix</keyword>
<feature type="transmembrane region" description="Helical" evidence="7">
    <location>
        <begin position="181"/>
        <end position="200"/>
    </location>
</feature>
<dbReference type="RefSeq" id="XP_004024081.1">
    <property type="nucleotide sequence ID" value="XM_004024032.1"/>
</dbReference>
<dbReference type="OrthoDB" id="340608at2759"/>
<dbReference type="OMA" id="TWNNDQP"/>
<reference evidence="8 9" key="1">
    <citation type="submission" date="2011-07" db="EMBL/GenBank/DDBJ databases">
        <authorList>
            <person name="Coyne R."/>
            <person name="Brami D."/>
            <person name="Johnson J."/>
            <person name="Hostetler J."/>
            <person name="Hannick L."/>
            <person name="Clark T."/>
            <person name="Cassidy-Hanley D."/>
            <person name="Inman J."/>
        </authorList>
    </citation>
    <scope>NUCLEOTIDE SEQUENCE [LARGE SCALE GENOMIC DNA]</scope>
    <source>
        <strain evidence="8 9">G5</strain>
    </source>
</reference>
<evidence type="ECO:0000256" key="5">
    <source>
        <dbReference type="ARBA" id="ARBA00023136"/>
    </source>
</evidence>
<dbReference type="GO" id="GO:0005783">
    <property type="term" value="C:endoplasmic reticulum"/>
    <property type="evidence" value="ECO:0007669"/>
    <property type="project" value="TreeGrafter"/>
</dbReference>
<dbReference type="EMBL" id="GL984382">
    <property type="protein sequence ID" value="EGR27197.1"/>
    <property type="molecule type" value="Genomic_DNA"/>
</dbReference>
<evidence type="ECO:0000313" key="9">
    <source>
        <dbReference type="Proteomes" id="UP000008983"/>
    </source>
</evidence>
<keyword evidence="3 7" id="KW-0812">Transmembrane</keyword>
<feature type="transmembrane region" description="Helical" evidence="7">
    <location>
        <begin position="306"/>
        <end position="327"/>
    </location>
</feature>
<dbReference type="PIRSF" id="PIRSF015840">
    <property type="entry name" value="DUF284_TM_euk"/>
    <property type="match status" value="1"/>
</dbReference>
<dbReference type="InterPro" id="IPR005045">
    <property type="entry name" value="CDC50/LEM3_fam"/>
</dbReference>
<dbReference type="Pfam" id="PF03381">
    <property type="entry name" value="CDC50"/>
    <property type="match status" value="1"/>
</dbReference>
<comment type="similarity">
    <text evidence="2 6">Belongs to the CDC50/LEM3 family.</text>
</comment>
<protein>
    <submittedName>
        <fullName evidence="8">Ligand-effect modulator 3 LEM3 family protein, putative</fullName>
    </submittedName>
</protein>
<accession>G0R5R7</accession>
<dbReference type="Proteomes" id="UP000008983">
    <property type="component" value="Unassembled WGS sequence"/>
</dbReference>
<dbReference type="GO" id="GO:0005794">
    <property type="term" value="C:Golgi apparatus"/>
    <property type="evidence" value="ECO:0007669"/>
    <property type="project" value="TreeGrafter"/>
</dbReference>
<comment type="subcellular location">
    <subcellularLocation>
        <location evidence="1">Membrane</location>
        <topology evidence="1">Multi-pass membrane protein</topology>
    </subcellularLocation>
</comment>
<dbReference type="FunCoup" id="G0R5R7">
    <property type="interactions" value="75"/>
</dbReference>
<dbReference type="GeneID" id="14903249"/>
<evidence type="ECO:0000256" key="3">
    <source>
        <dbReference type="ARBA" id="ARBA00022692"/>
    </source>
</evidence>
<dbReference type="STRING" id="857967.G0R5R7"/>
<keyword evidence="5 6" id="KW-0472">Membrane</keyword>
<gene>
    <name evidence="8" type="ORF">IMG5_200420</name>
</gene>